<dbReference type="EMBL" id="CADCWD010000062">
    <property type="protein sequence ID" value="CAA9539166.1"/>
    <property type="molecule type" value="Genomic_DNA"/>
</dbReference>
<evidence type="ECO:0008006" key="2">
    <source>
        <dbReference type="Google" id="ProtNLM"/>
    </source>
</evidence>
<organism evidence="1">
    <name type="scientific">uncultured Sphingosinicella sp</name>
    <dbReference type="NCBI Taxonomy" id="478748"/>
    <lineage>
        <taxon>Bacteria</taxon>
        <taxon>Pseudomonadati</taxon>
        <taxon>Pseudomonadota</taxon>
        <taxon>Alphaproteobacteria</taxon>
        <taxon>Sphingomonadales</taxon>
        <taxon>Sphingosinicellaceae</taxon>
        <taxon>Sphingosinicella</taxon>
        <taxon>environmental samples</taxon>
    </lineage>
</organism>
<accession>A0A6J4U4U8</accession>
<proteinExistence type="predicted"/>
<protein>
    <recommendedName>
        <fullName evidence="2">DUF429 domain-containing protein</fullName>
    </recommendedName>
</protein>
<sequence length="310" mass="33700">MAPTPPLANRNFVASSSAMPAHRFTRFAAIDWSGAKGTRHKGIAVAICDLGDAPPLLIEGDTPWSRTDVLDWTLATAAAAPTLFGFDLSGAFAFVDREAYFPGWNASPPDVRALWRLVEAHCAEESDLGASNFVDHAEASRHFRRHGGRCGDLFQPGAGRMRVVEEEERRLGLCNPVSNFNLVGAAQVGKSSLTGMRLFLRLDPHLPIWPFDPLPASGSVVVEIYTSIAAAAAGLPRGRTKVRDPETLDLALARLGSRPHRPLGRYDDHATDAILSSAWLRDVADRQDFWSPPLLTPEIAMTEGWTFGVP</sequence>
<reference evidence="1" key="1">
    <citation type="submission" date="2020-02" db="EMBL/GenBank/DDBJ databases">
        <authorList>
            <person name="Meier V. D."/>
        </authorList>
    </citation>
    <scope>NUCLEOTIDE SEQUENCE</scope>
    <source>
        <strain evidence="1">AVDCRST_MAG23</strain>
    </source>
</reference>
<name>A0A6J4U4U8_9SPHN</name>
<gene>
    <name evidence="1" type="ORF">AVDCRST_MAG23-1667</name>
</gene>
<dbReference type="AlphaFoldDB" id="A0A6J4U4U8"/>
<evidence type="ECO:0000313" key="1">
    <source>
        <dbReference type="EMBL" id="CAA9539166.1"/>
    </source>
</evidence>